<dbReference type="PANTHER" id="PTHR11461">
    <property type="entry name" value="SERINE PROTEASE INHIBITOR, SERPIN"/>
    <property type="match status" value="1"/>
</dbReference>
<gene>
    <name evidence="3" type="ORF">IE077_003351</name>
</gene>
<dbReference type="PANTHER" id="PTHR11461:SF211">
    <property type="entry name" value="GH10112P-RELATED"/>
    <property type="match status" value="1"/>
</dbReference>
<dbReference type="InterPro" id="IPR042178">
    <property type="entry name" value="Serpin_sf_1"/>
</dbReference>
<accession>A0ABQ7J8E2</accession>
<dbReference type="InterPro" id="IPR036186">
    <property type="entry name" value="Serpin_sf"/>
</dbReference>
<comment type="similarity">
    <text evidence="1">Belongs to the serpin family.</text>
</comment>
<dbReference type="InterPro" id="IPR023796">
    <property type="entry name" value="Serpin_dom"/>
</dbReference>
<dbReference type="Gene3D" id="3.30.497.10">
    <property type="entry name" value="Antithrombin, subunit I, domain 2"/>
    <property type="match status" value="1"/>
</dbReference>
<dbReference type="Proteomes" id="UP000823046">
    <property type="component" value="Unassembled WGS sequence"/>
</dbReference>
<dbReference type="Pfam" id="PF00079">
    <property type="entry name" value="Serpin"/>
    <property type="match status" value="1"/>
</dbReference>
<dbReference type="Gene3D" id="2.30.39.10">
    <property type="entry name" value="Alpha-1-antitrypsin, domain 1"/>
    <property type="match status" value="1"/>
</dbReference>
<reference evidence="3 4" key="1">
    <citation type="journal article" date="2020" name="bioRxiv">
        <title>Metabolic contributions of an alphaproteobacterial endosymbiont in the apicomplexan Cardiosporidium cionae.</title>
        <authorList>
            <person name="Hunter E.S."/>
            <person name="Paight C.J."/>
            <person name="Lane C.E."/>
        </authorList>
    </citation>
    <scope>NUCLEOTIDE SEQUENCE [LARGE SCALE GENOMIC DNA]</scope>
    <source>
        <strain evidence="3">ESH_2018</strain>
    </source>
</reference>
<feature type="domain" description="Serpin" evidence="2">
    <location>
        <begin position="28"/>
        <end position="259"/>
    </location>
</feature>
<evidence type="ECO:0000313" key="3">
    <source>
        <dbReference type="EMBL" id="KAF8820269.1"/>
    </source>
</evidence>
<evidence type="ECO:0000256" key="1">
    <source>
        <dbReference type="ARBA" id="ARBA00009500"/>
    </source>
</evidence>
<dbReference type="SUPFAM" id="SSF56574">
    <property type="entry name" value="Serpins"/>
    <property type="match status" value="1"/>
</dbReference>
<evidence type="ECO:0000313" key="4">
    <source>
        <dbReference type="Proteomes" id="UP000823046"/>
    </source>
</evidence>
<evidence type="ECO:0000259" key="2">
    <source>
        <dbReference type="Pfam" id="PF00079"/>
    </source>
</evidence>
<keyword evidence="4" id="KW-1185">Reference proteome</keyword>
<organism evidence="3 4">
    <name type="scientific">Cardiosporidium cionae</name>
    <dbReference type="NCBI Taxonomy" id="476202"/>
    <lineage>
        <taxon>Eukaryota</taxon>
        <taxon>Sar</taxon>
        <taxon>Alveolata</taxon>
        <taxon>Apicomplexa</taxon>
        <taxon>Aconoidasida</taxon>
        <taxon>Nephromycida</taxon>
        <taxon>Cardiosporidium</taxon>
    </lineage>
</organism>
<protein>
    <recommendedName>
        <fullName evidence="2">Serpin domain-containing protein</fullName>
    </recommendedName>
</protein>
<comment type="caution">
    <text evidence="3">The sequence shown here is derived from an EMBL/GenBank/DDBJ whole genome shotgun (WGS) entry which is preliminary data.</text>
</comment>
<name>A0ABQ7J8E2_9APIC</name>
<proteinExistence type="inferred from homology"/>
<dbReference type="InterPro" id="IPR042185">
    <property type="entry name" value="Serpin_sf_2"/>
</dbReference>
<sequence length="280" mass="32278">MGNSCMVHSSAIFYERATSLLLQGNDGGGKNVVICPLCAAYMDAVYAEGAEGNSLREYEYYCFNVCHKNQIFEELNPRDFGMHTGELSFRTIASDDGTRLDLLSIVVLDQSWEGDANVHVYANLLKSKYGTTVKYLDIDQDSHEIREEMNTWVFQQTRRTQRNILPRVNPDSEMIAISTLYFRSSWIVPFREIPNSLCFFHSLQYGMMMKQDATFMQVSTLHPSYDVFRYIAPYGVIKGARIPFKKDGTSMLIFMPEDAHLFTTFLKWRNQMDKHRAQTI</sequence>
<dbReference type="EMBL" id="JADAQX010000431">
    <property type="protein sequence ID" value="KAF8820269.1"/>
    <property type="molecule type" value="Genomic_DNA"/>
</dbReference>
<dbReference type="InterPro" id="IPR000215">
    <property type="entry name" value="Serpin_fam"/>
</dbReference>